<sequence>MRSDLAALSVAELSVLIASRDVSPVDVVSSALAAVQRHDEKLKAYIDVYGDDALDSAKRAESEIAAGHYRGSLHGIPMAIKDNIYIANRRTTMGSKIHANFVPSSDAGVISRLTGAGAVFLGKANMHEYALGGTTDNPHWGTCRNPWDLSKTPGGSSGGSAAAIASNMAVAALGSDTSGSIRIPAAICGVVGLKPTYGRVSRFGVFPEAWTLDHVGPITRTVRDAALVLDAISGHDPRDPGSLELPPTLTAKSLRDGCEGLVIGVEEDFYFADVDDAVAQSVWDSIDTLRHRGATVQAVSISGLGHTEFALTVIDTSETSTVHHANLRDRPEDFGDDVRLLLECGELPSAVDYLQAQQIRRQLRREVHRTFADVDVLVAPTLGSRTPAVGASTALVNGQQVNAIDSMIRLVGPASLLGLPCLSVPCGLVDGLPVGMQIIGPALGEQKVLDVGNALELTRPLGTHRPTAYLG</sequence>
<dbReference type="EMBL" id="JAVREH010000013">
    <property type="protein sequence ID" value="MDT0262038.1"/>
    <property type="molecule type" value="Genomic_DNA"/>
</dbReference>
<dbReference type="SUPFAM" id="SSF75304">
    <property type="entry name" value="Amidase signature (AS) enzymes"/>
    <property type="match status" value="1"/>
</dbReference>
<reference evidence="3" key="1">
    <citation type="submission" date="2023-07" db="EMBL/GenBank/DDBJ databases">
        <title>30 novel species of actinomycetes from the DSMZ collection.</title>
        <authorList>
            <person name="Nouioui I."/>
        </authorList>
    </citation>
    <scope>NUCLEOTIDE SEQUENCE [LARGE SCALE GENOMIC DNA]</scope>
    <source>
        <strain evidence="3">DSM 44399</strain>
    </source>
</reference>
<dbReference type="PANTHER" id="PTHR11895:SF176">
    <property type="entry name" value="AMIDASE AMID-RELATED"/>
    <property type="match status" value="1"/>
</dbReference>
<dbReference type="RefSeq" id="WP_311423190.1">
    <property type="nucleotide sequence ID" value="NZ_JAVREH010000013.1"/>
</dbReference>
<keyword evidence="3" id="KW-1185">Reference proteome</keyword>
<dbReference type="Pfam" id="PF01425">
    <property type="entry name" value="Amidase"/>
    <property type="match status" value="1"/>
</dbReference>
<accession>A0ABU2JAM5</accession>
<evidence type="ECO:0000313" key="2">
    <source>
        <dbReference type="EMBL" id="MDT0262038.1"/>
    </source>
</evidence>
<dbReference type="InterPro" id="IPR036928">
    <property type="entry name" value="AS_sf"/>
</dbReference>
<evidence type="ECO:0000313" key="3">
    <source>
        <dbReference type="Proteomes" id="UP001183176"/>
    </source>
</evidence>
<dbReference type="InterPro" id="IPR023631">
    <property type="entry name" value="Amidase_dom"/>
</dbReference>
<organism evidence="2 3">
    <name type="scientific">Jatrophihabitans lederbergiae</name>
    <dbReference type="NCBI Taxonomy" id="3075547"/>
    <lineage>
        <taxon>Bacteria</taxon>
        <taxon>Bacillati</taxon>
        <taxon>Actinomycetota</taxon>
        <taxon>Actinomycetes</taxon>
        <taxon>Jatrophihabitantales</taxon>
        <taxon>Jatrophihabitantaceae</taxon>
        <taxon>Jatrophihabitans</taxon>
    </lineage>
</organism>
<comment type="caution">
    <text evidence="2">The sequence shown here is derived from an EMBL/GenBank/DDBJ whole genome shotgun (WGS) entry which is preliminary data.</text>
</comment>
<dbReference type="Gene3D" id="3.90.1300.10">
    <property type="entry name" value="Amidase signature (AS) domain"/>
    <property type="match status" value="1"/>
</dbReference>
<gene>
    <name evidence="2" type="ORF">RM423_11585</name>
</gene>
<proteinExistence type="predicted"/>
<dbReference type="Proteomes" id="UP001183176">
    <property type="component" value="Unassembled WGS sequence"/>
</dbReference>
<dbReference type="InterPro" id="IPR000120">
    <property type="entry name" value="Amidase"/>
</dbReference>
<dbReference type="PANTHER" id="PTHR11895">
    <property type="entry name" value="TRANSAMIDASE"/>
    <property type="match status" value="1"/>
</dbReference>
<feature type="domain" description="Amidase" evidence="1">
    <location>
        <begin position="26"/>
        <end position="449"/>
    </location>
</feature>
<name>A0ABU2JAM5_9ACTN</name>
<evidence type="ECO:0000259" key="1">
    <source>
        <dbReference type="Pfam" id="PF01425"/>
    </source>
</evidence>
<protein>
    <submittedName>
        <fullName evidence="2">Amidase</fullName>
    </submittedName>
</protein>